<organism evidence="2 3">
    <name type="scientific">Coptis chinensis</name>
    <dbReference type="NCBI Taxonomy" id="261450"/>
    <lineage>
        <taxon>Eukaryota</taxon>
        <taxon>Viridiplantae</taxon>
        <taxon>Streptophyta</taxon>
        <taxon>Embryophyta</taxon>
        <taxon>Tracheophyta</taxon>
        <taxon>Spermatophyta</taxon>
        <taxon>Magnoliopsida</taxon>
        <taxon>Ranunculales</taxon>
        <taxon>Ranunculaceae</taxon>
        <taxon>Coptidoideae</taxon>
        <taxon>Coptis</taxon>
    </lineage>
</organism>
<dbReference type="InterPro" id="IPR053781">
    <property type="entry name" value="F-box_AtFBL13-like"/>
</dbReference>
<gene>
    <name evidence="2" type="ORF">IFM89_019497</name>
</gene>
<evidence type="ECO:0000313" key="2">
    <source>
        <dbReference type="EMBL" id="KAF9589181.1"/>
    </source>
</evidence>
<dbReference type="CDD" id="cd22160">
    <property type="entry name" value="F-box_AtFBL13-like"/>
    <property type="match status" value="1"/>
</dbReference>
<dbReference type="InterPro" id="IPR050232">
    <property type="entry name" value="FBL13/AtMIF1-like"/>
</dbReference>
<dbReference type="EMBL" id="JADFTS010000009">
    <property type="protein sequence ID" value="KAF9589181.1"/>
    <property type="molecule type" value="Genomic_DNA"/>
</dbReference>
<keyword evidence="3" id="KW-1185">Reference proteome</keyword>
<reference evidence="2 3" key="1">
    <citation type="submission" date="2020-10" db="EMBL/GenBank/DDBJ databases">
        <title>The Coptis chinensis genome and diversification of protoberbering-type alkaloids.</title>
        <authorList>
            <person name="Wang B."/>
            <person name="Shu S."/>
            <person name="Song C."/>
            <person name="Liu Y."/>
        </authorList>
    </citation>
    <scope>NUCLEOTIDE SEQUENCE [LARGE SCALE GENOMIC DNA]</scope>
    <source>
        <strain evidence="2">HL-2020</strain>
        <tissue evidence="2">Leaf</tissue>
    </source>
</reference>
<dbReference type="SMART" id="SM00256">
    <property type="entry name" value="FBOX"/>
    <property type="match status" value="1"/>
</dbReference>
<dbReference type="Pfam" id="PF07723">
    <property type="entry name" value="LRR_2"/>
    <property type="match status" value="1"/>
</dbReference>
<dbReference type="SUPFAM" id="SSF81383">
    <property type="entry name" value="F-box domain"/>
    <property type="match status" value="1"/>
</dbReference>
<dbReference type="Proteomes" id="UP000631114">
    <property type="component" value="Unassembled WGS sequence"/>
</dbReference>
<name>A0A835LJ27_9MAGN</name>
<evidence type="ECO:0000313" key="3">
    <source>
        <dbReference type="Proteomes" id="UP000631114"/>
    </source>
</evidence>
<dbReference type="PROSITE" id="PS50181">
    <property type="entry name" value="FBOX"/>
    <property type="match status" value="1"/>
</dbReference>
<protein>
    <recommendedName>
        <fullName evidence="1">F-box domain-containing protein</fullName>
    </recommendedName>
</protein>
<dbReference type="AlphaFoldDB" id="A0A835LJ27"/>
<dbReference type="PANTHER" id="PTHR31900:SF30">
    <property type="entry name" value="SUPERFAMILY PROTEIN, PUTATIVE-RELATED"/>
    <property type="match status" value="1"/>
</dbReference>
<dbReference type="Gene3D" id="3.80.10.10">
    <property type="entry name" value="Ribonuclease Inhibitor"/>
    <property type="match status" value="1"/>
</dbReference>
<feature type="domain" description="F-box" evidence="1">
    <location>
        <begin position="30"/>
        <end position="84"/>
    </location>
</feature>
<dbReference type="Pfam" id="PF00646">
    <property type="entry name" value="F-box"/>
    <property type="match status" value="1"/>
</dbReference>
<dbReference type="SUPFAM" id="SSF52047">
    <property type="entry name" value="RNI-like"/>
    <property type="match status" value="1"/>
</dbReference>
<dbReference type="Gene3D" id="1.20.1280.50">
    <property type="match status" value="1"/>
</dbReference>
<dbReference type="InterPro" id="IPR032675">
    <property type="entry name" value="LRR_dom_sf"/>
</dbReference>
<proteinExistence type="predicted"/>
<dbReference type="PANTHER" id="PTHR31900">
    <property type="entry name" value="F-BOX/RNI SUPERFAMILY PROTEIN-RELATED"/>
    <property type="match status" value="1"/>
</dbReference>
<dbReference type="OrthoDB" id="1298252at2759"/>
<evidence type="ECO:0000259" key="1">
    <source>
        <dbReference type="PROSITE" id="PS50181"/>
    </source>
</evidence>
<dbReference type="InterPro" id="IPR013101">
    <property type="entry name" value="LRR_PRU1-like"/>
</dbReference>
<dbReference type="InterPro" id="IPR001810">
    <property type="entry name" value="F-box_dom"/>
</dbReference>
<comment type="caution">
    <text evidence="2">The sequence shown here is derived from an EMBL/GenBank/DDBJ whole genome shotgun (WGS) entry which is preliminary data.</text>
</comment>
<dbReference type="InterPro" id="IPR036047">
    <property type="entry name" value="F-box-like_dom_sf"/>
</dbReference>
<sequence length="320" mass="36436">MPNASLNGEAVVDPSLHHQTIQSGESMINEDRISDLPDGLLDQIYSDIDIIEAIRSSLVSKRWRYLWKSLTFLNADCHTYYHHQGIPAAEFNDFVNKVLLFRDSSSTIQRYCFKYEKKIPVTESVKTVIQFTVPSDTPVLDLEFCSNTLRTIHLCPCLATSKQLTVLKLKMRKGSHGYGSPIAIFSLPESLSLPRLKTLHLQMLRFQGTDFVHNLFSSCPMLEILTIIKCELHKTDNVIFSAVQLKHLEIDELSAYCDMESNKKCKITVSATNLRTFVCRADISNEYSLQNLSSLVKADIDMRFPFSYEFEELELSSFAA</sequence>
<accession>A0A835LJ27</accession>